<name>A0A9Q1BV52_HOLLE</name>
<evidence type="ECO:0000313" key="1">
    <source>
        <dbReference type="EMBL" id="KAJ8033407.1"/>
    </source>
</evidence>
<evidence type="ECO:0000313" key="2">
    <source>
        <dbReference type="Proteomes" id="UP001152320"/>
    </source>
</evidence>
<organism evidence="1 2">
    <name type="scientific">Holothuria leucospilota</name>
    <name type="common">Black long sea cucumber</name>
    <name type="synonym">Mertensiothuria leucospilota</name>
    <dbReference type="NCBI Taxonomy" id="206669"/>
    <lineage>
        <taxon>Eukaryota</taxon>
        <taxon>Metazoa</taxon>
        <taxon>Echinodermata</taxon>
        <taxon>Eleutherozoa</taxon>
        <taxon>Echinozoa</taxon>
        <taxon>Holothuroidea</taxon>
        <taxon>Aspidochirotacea</taxon>
        <taxon>Aspidochirotida</taxon>
        <taxon>Holothuriidae</taxon>
        <taxon>Holothuria</taxon>
    </lineage>
</organism>
<gene>
    <name evidence="1" type="ORF">HOLleu_23638</name>
</gene>
<reference evidence="1" key="1">
    <citation type="submission" date="2021-10" db="EMBL/GenBank/DDBJ databases">
        <title>Tropical sea cucumber genome reveals ecological adaptation and Cuvierian tubules defense mechanism.</title>
        <authorList>
            <person name="Chen T."/>
        </authorList>
    </citation>
    <scope>NUCLEOTIDE SEQUENCE</scope>
    <source>
        <strain evidence="1">Nanhai2018</strain>
        <tissue evidence="1">Muscle</tissue>
    </source>
</reference>
<dbReference type="EMBL" id="JAIZAY010000011">
    <property type="protein sequence ID" value="KAJ8033407.1"/>
    <property type="molecule type" value="Genomic_DNA"/>
</dbReference>
<accession>A0A9Q1BV52</accession>
<keyword evidence="2" id="KW-1185">Reference proteome</keyword>
<dbReference type="AlphaFoldDB" id="A0A9Q1BV52"/>
<sequence length="86" mass="9866">MRIQRCLLSKTNLDFKKVFETAQAIETAAKHAQDLQSVTLDMSLTQSQKVNKLSQAPRPKNQLVHNLKGSCFRCWSKEHKKAHECN</sequence>
<dbReference type="Proteomes" id="UP001152320">
    <property type="component" value="Chromosome 11"/>
</dbReference>
<protein>
    <submittedName>
        <fullName evidence="1">Uncharacterized protein</fullName>
    </submittedName>
</protein>
<proteinExistence type="predicted"/>
<comment type="caution">
    <text evidence="1">The sequence shown here is derived from an EMBL/GenBank/DDBJ whole genome shotgun (WGS) entry which is preliminary data.</text>
</comment>